<dbReference type="Gene3D" id="2.150.10.10">
    <property type="entry name" value="Serralysin-like metalloprotease, C-terminal"/>
    <property type="match status" value="3"/>
</dbReference>
<protein>
    <submittedName>
        <fullName evidence="4">Hemolysin-type calcium-binding repeat-containing protein</fullName>
    </submittedName>
</protein>
<accession>A0A1H8LPF6</accession>
<dbReference type="GO" id="GO:0005576">
    <property type="term" value="C:extracellular region"/>
    <property type="evidence" value="ECO:0007669"/>
    <property type="project" value="UniProtKB-SubCell"/>
</dbReference>
<dbReference type="PANTHER" id="PTHR38340:SF1">
    <property type="entry name" value="S-LAYER PROTEIN"/>
    <property type="match status" value="1"/>
</dbReference>
<dbReference type="InterPro" id="IPR001343">
    <property type="entry name" value="Hemolysn_Ca-bd"/>
</dbReference>
<dbReference type="PROSITE" id="PS00330">
    <property type="entry name" value="HEMOLYSIN_CALCIUM"/>
    <property type="match status" value="3"/>
</dbReference>
<dbReference type="InterPro" id="IPR050557">
    <property type="entry name" value="RTX_toxin/Mannuronan_C5-epim"/>
</dbReference>
<evidence type="ECO:0000256" key="2">
    <source>
        <dbReference type="ARBA" id="ARBA00022525"/>
    </source>
</evidence>
<dbReference type="PRINTS" id="PR00313">
    <property type="entry name" value="CABNDNGRPT"/>
</dbReference>
<dbReference type="InterPro" id="IPR018511">
    <property type="entry name" value="Hemolysin-typ_Ca-bd_CS"/>
</dbReference>
<organism evidence="4 5">
    <name type="scientific">Palleronia pelagia</name>
    <dbReference type="NCBI Taxonomy" id="387096"/>
    <lineage>
        <taxon>Bacteria</taxon>
        <taxon>Pseudomonadati</taxon>
        <taxon>Pseudomonadota</taxon>
        <taxon>Alphaproteobacteria</taxon>
        <taxon>Rhodobacterales</taxon>
        <taxon>Roseobacteraceae</taxon>
        <taxon>Palleronia</taxon>
    </lineage>
</organism>
<dbReference type="InterPro" id="IPR011049">
    <property type="entry name" value="Serralysin-like_metalloprot_C"/>
</dbReference>
<dbReference type="PANTHER" id="PTHR38340">
    <property type="entry name" value="S-LAYER PROTEIN"/>
    <property type="match status" value="1"/>
</dbReference>
<sequence length="538" mass="55025">MTAYTFSAIMVRFVPGSGPDILEAGPLEVTLDVGEGTTSFYYVVDFVTANSFAAITTDLLIEQVSFVSQTAGTETLGAPSLEAFGQIRHDNGDNADPSVSLVYGLQYDWGPASDAYTLLFFLIDGDPLPSIDLNSEMLPLIGEYGRPPEPYGQTGTIDLSTAAGLLGPTEPGGPLLHDDPTGTEGPDSLTGTDAADLIDGLGGNDTLDGGDGDDVIVGGAGDDNLRDGAGNDTVVGDDGEDTFYNFGGQDVFEGGAGRDRLVTDLTGLANDILAVDLEAGTHGRYQSDIGQDTLVGIEDFIAIGDWDVRAAGSSVANLLETDAGNDFLNGRGGDDSLRAGDGQDTLVGGAGNDTILGGATAADLRDVVYGGDGDDIIDGGYGNDELRGDAGNDDIAGGFGADTVIGGTGDDTLTGSAFGDEIFGGDGFDFINGGFGSDRVNGGAGGDRFFHLGIADHGNDWIQDYDAAEGDVLVYGGSATADQFQVNIATTPTAGDAGVDEAFVIYRPTGQILWALVDGDGQDAINLSLGGQVFDLTI</sequence>
<dbReference type="GO" id="GO:0005509">
    <property type="term" value="F:calcium ion binding"/>
    <property type="evidence" value="ECO:0007669"/>
    <property type="project" value="InterPro"/>
</dbReference>
<keyword evidence="5" id="KW-1185">Reference proteome</keyword>
<evidence type="ECO:0000313" key="4">
    <source>
        <dbReference type="EMBL" id="SEO07005.1"/>
    </source>
</evidence>
<dbReference type="SUPFAM" id="SSF51120">
    <property type="entry name" value="beta-Roll"/>
    <property type="match status" value="3"/>
</dbReference>
<name>A0A1H8LPF6_9RHOB</name>
<evidence type="ECO:0000256" key="3">
    <source>
        <dbReference type="SAM" id="MobiDB-lite"/>
    </source>
</evidence>
<dbReference type="Pfam" id="PF00353">
    <property type="entry name" value="HemolysinCabind"/>
    <property type="match status" value="5"/>
</dbReference>
<dbReference type="AlphaFoldDB" id="A0A1H8LPF6"/>
<dbReference type="Proteomes" id="UP000199372">
    <property type="component" value="Unassembled WGS sequence"/>
</dbReference>
<keyword evidence="2" id="KW-0964">Secreted</keyword>
<feature type="region of interest" description="Disordered" evidence="3">
    <location>
        <begin position="166"/>
        <end position="213"/>
    </location>
</feature>
<feature type="compositionally biased region" description="Low complexity" evidence="3">
    <location>
        <begin position="166"/>
        <end position="175"/>
    </location>
</feature>
<dbReference type="EMBL" id="FOCM01000011">
    <property type="protein sequence ID" value="SEO07005.1"/>
    <property type="molecule type" value="Genomic_DNA"/>
</dbReference>
<evidence type="ECO:0000313" key="5">
    <source>
        <dbReference type="Proteomes" id="UP000199372"/>
    </source>
</evidence>
<proteinExistence type="predicted"/>
<reference evidence="5" key="1">
    <citation type="submission" date="2016-10" db="EMBL/GenBank/DDBJ databases">
        <authorList>
            <person name="Varghese N."/>
            <person name="Submissions S."/>
        </authorList>
    </citation>
    <scope>NUCLEOTIDE SEQUENCE [LARGE SCALE GENOMIC DNA]</scope>
    <source>
        <strain evidence="5">DSM 26893</strain>
    </source>
</reference>
<evidence type="ECO:0000256" key="1">
    <source>
        <dbReference type="ARBA" id="ARBA00004613"/>
    </source>
</evidence>
<comment type="subcellular location">
    <subcellularLocation>
        <location evidence="1">Secreted</location>
    </subcellularLocation>
</comment>
<gene>
    <name evidence="4" type="ORF">SAMN04488011_11135</name>
</gene>